<comment type="caution">
    <text evidence="3">The sequence shown here is derived from an EMBL/GenBank/DDBJ whole genome shotgun (WGS) entry which is preliminary data.</text>
</comment>
<gene>
    <name evidence="3" type="ORF">GGQ55_000502</name>
</gene>
<evidence type="ECO:0000313" key="4">
    <source>
        <dbReference type="Proteomes" id="UP000541969"/>
    </source>
</evidence>
<dbReference type="RefSeq" id="WP_179714965.1">
    <property type="nucleotide sequence ID" value="NZ_JACBZT010000001.1"/>
</dbReference>
<dbReference type="AlphaFoldDB" id="A0A853C9C4"/>
<dbReference type="Proteomes" id="UP000541969">
    <property type="component" value="Unassembled WGS sequence"/>
</dbReference>
<feature type="transmembrane region" description="Helical" evidence="1">
    <location>
        <begin position="43"/>
        <end position="63"/>
    </location>
</feature>
<accession>A0A853C9C4</accession>
<keyword evidence="1" id="KW-1133">Transmembrane helix</keyword>
<keyword evidence="2" id="KW-0732">Signal</keyword>
<proteinExistence type="predicted"/>
<feature type="transmembrane region" description="Helical" evidence="1">
    <location>
        <begin position="98"/>
        <end position="115"/>
    </location>
</feature>
<feature type="transmembrane region" description="Helical" evidence="1">
    <location>
        <begin position="121"/>
        <end position="143"/>
    </location>
</feature>
<feature type="chain" id="PRO_5039169578" evidence="2">
    <location>
        <begin position="19"/>
        <end position="271"/>
    </location>
</feature>
<evidence type="ECO:0000256" key="1">
    <source>
        <dbReference type="SAM" id="Phobius"/>
    </source>
</evidence>
<keyword evidence="4" id="KW-1185">Reference proteome</keyword>
<keyword evidence="1" id="KW-0812">Transmembrane</keyword>
<sequence length="271" mass="27146">MTVLALLAAVAAMLSNTAASLLESAGTHRATRQRPLWRQPRYLVGLACDGLGWLLSVVALRVLPVFAVQSVLAGTVAATPVAAAGGDPRRLSVRQRTAVAGVVLGLALVAASAQPGRAPRLPAAATPVLLVTAAALLAALVPVRRSGRPLLMTVAAGLAFGGVSLAVRAVHVRSSLWTSLLDLLGEPLAWAVLVFGATGTVLLAAGLRAGAVSTVVAVLSVTEVIVPGLVGLALLGDRVRPGWAVVLAAGWVLTVAGVALLARAPAVSASA</sequence>
<organism evidence="3 4">
    <name type="scientific">Petropleomorpha daqingensis</name>
    <dbReference type="NCBI Taxonomy" id="2026353"/>
    <lineage>
        <taxon>Bacteria</taxon>
        <taxon>Bacillati</taxon>
        <taxon>Actinomycetota</taxon>
        <taxon>Actinomycetes</taxon>
        <taxon>Geodermatophilales</taxon>
        <taxon>Geodermatophilaceae</taxon>
        <taxon>Petropleomorpha</taxon>
    </lineage>
</organism>
<dbReference type="PANTHER" id="PTHR40761:SF1">
    <property type="entry name" value="CONSERVED INTEGRAL MEMBRANE ALANINE VALINE AND LEUCINE RICH PROTEIN-RELATED"/>
    <property type="match status" value="1"/>
</dbReference>
<feature type="transmembrane region" description="Helical" evidence="1">
    <location>
        <begin position="187"/>
        <end position="207"/>
    </location>
</feature>
<evidence type="ECO:0000256" key="2">
    <source>
        <dbReference type="SAM" id="SignalP"/>
    </source>
</evidence>
<feature type="signal peptide" evidence="2">
    <location>
        <begin position="1"/>
        <end position="18"/>
    </location>
</feature>
<feature type="transmembrane region" description="Helical" evidence="1">
    <location>
        <begin position="214"/>
        <end position="236"/>
    </location>
</feature>
<dbReference type="EMBL" id="JACBZT010000001">
    <property type="protein sequence ID" value="NYJ04224.1"/>
    <property type="molecule type" value="Genomic_DNA"/>
</dbReference>
<feature type="transmembrane region" description="Helical" evidence="1">
    <location>
        <begin position="242"/>
        <end position="262"/>
    </location>
</feature>
<protein>
    <submittedName>
        <fullName evidence="3">Drug/metabolite transporter (DMT)-like permease</fullName>
    </submittedName>
</protein>
<dbReference type="PANTHER" id="PTHR40761">
    <property type="entry name" value="CONSERVED INTEGRAL MEMBRANE ALANINE VALINE AND LEUCINE RICH PROTEIN-RELATED"/>
    <property type="match status" value="1"/>
</dbReference>
<name>A0A853C9C4_9ACTN</name>
<reference evidence="3 4" key="1">
    <citation type="submission" date="2020-07" db="EMBL/GenBank/DDBJ databases">
        <title>Sequencing the genomes of 1000 actinobacteria strains.</title>
        <authorList>
            <person name="Klenk H.-P."/>
        </authorList>
    </citation>
    <scope>NUCLEOTIDE SEQUENCE [LARGE SCALE GENOMIC DNA]</scope>
    <source>
        <strain evidence="3 4">DSM 104001</strain>
    </source>
</reference>
<evidence type="ECO:0000313" key="3">
    <source>
        <dbReference type="EMBL" id="NYJ04224.1"/>
    </source>
</evidence>
<keyword evidence="1" id="KW-0472">Membrane</keyword>
<feature type="transmembrane region" description="Helical" evidence="1">
    <location>
        <begin position="150"/>
        <end position="167"/>
    </location>
</feature>